<reference evidence="18" key="2">
    <citation type="submission" date="2022-06" db="UniProtKB">
        <authorList>
            <consortium name="EnsemblMetazoa"/>
        </authorList>
    </citation>
    <scope>IDENTIFICATION</scope>
    <source>
        <strain evidence="18">DF5081</strain>
    </source>
</reference>
<comment type="caution">
    <text evidence="15">Lacks conserved residue(s) required for the propagation of feature annotation.</text>
</comment>
<dbReference type="GO" id="GO:0005576">
    <property type="term" value="C:extracellular region"/>
    <property type="evidence" value="ECO:0007669"/>
    <property type="project" value="UniProtKB-SubCell"/>
</dbReference>
<evidence type="ECO:0000313" key="19">
    <source>
        <dbReference type="Proteomes" id="UP000005237"/>
    </source>
</evidence>
<accession>A0A8R1HHQ4</accession>
<dbReference type="Gene3D" id="3.40.390.10">
    <property type="entry name" value="Collagenase (Catalytic Domain)"/>
    <property type="match status" value="1"/>
</dbReference>
<dbReference type="PROSITE" id="PS01186">
    <property type="entry name" value="EGF_2"/>
    <property type="match status" value="1"/>
</dbReference>
<comment type="subcellular location">
    <subcellularLocation>
        <location evidence="2 14">Secreted</location>
    </subcellularLocation>
</comment>
<keyword evidence="19" id="KW-1185">Reference proteome</keyword>
<evidence type="ECO:0000256" key="2">
    <source>
        <dbReference type="ARBA" id="ARBA00004613"/>
    </source>
</evidence>
<evidence type="ECO:0000256" key="3">
    <source>
        <dbReference type="ARBA" id="ARBA00022525"/>
    </source>
</evidence>
<protein>
    <recommendedName>
        <fullName evidence="14">Zinc metalloproteinase</fullName>
    </recommendedName>
</protein>
<dbReference type="PIRSF" id="PIRSF036365">
    <property type="entry name" value="Astacin_nematoda"/>
    <property type="match status" value="1"/>
</dbReference>
<evidence type="ECO:0000256" key="10">
    <source>
        <dbReference type="ARBA" id="ARBA00023049"/>
    </source>
</evidence>
<keyword evidence="8 15" id="KW-0378">Hydrolase</keyword>
<dbReference type="SUPFAM" id="SSF55486">
    <property type="entry name" value="Metalloproteases ('zincins'), catalytic domain"/>
    <property type="match status" value="1"/>
</dbReference>
<feature type="active site" evidence="15">
    <location>
        <position position="151"/>
    </location>
</feature>
<dbReference type="InterPro" id="IPR024079">
    <property type="entry name" value="MetalloPept_cat_dom_sf"/>
</dbReference>
<evidence type="ECO:0000256" key="8">
    <source>
        <dbReference type="ARBA" id="ARBA00022801"/>
    </source>
</evidence>
<keyword evidence="13" id="KW-0325">Glycoprotein</keyword>
<evidence type="ECO:0000256" key="16">
    <source>
        <dbReference type="RuleBase" id="RU361183"/>
    </source>
</evidence>
<dbReference type="PRINTS" id="PR00480">
    <property type="entry name" value="ASTACIN"/>
</dbReference>
<evidence type="ECO:0000256" key="14">
    <source>
        <dbReference type="PIRNR" id="PIRNR036365"/>
    </source>
</evidence>
<keyword evidence="6 15" id="KW-0479">Metal-binding</keyword>
<feature type="binding site" evidence="15">
    <location>
        <position position="150"/>
    </location>
    <ligand>
        <name>Zn(2+)</name>
        <dbReference type="ChEBI" id="CHEBI:29105"/>
        <note>catalytic</note>
    </ligand>
</feature>
<dbReference type="EnsemblMetazoa" id="CJA01942.1">
    <property type="protein sequence ID" value="CJA01942.1"/>
    <property type="gene ID" value="WBGene00121146"/>
</dbReference>
<evidence type="ECO:0000256" key="4">
    <source>
        <dbReference type="ARBA" id="ARBA00022536"/>
    </source>
</evidence>
<dbReference type="CDD" id="cd04280">
    <property type="entry name" value="ZnMc_astacin_like"/>
    <property type="match status" value="1"/>
</dbReference>
<evidence type="ECO:0000256" key="11">
    <source>
        <dbReference type="ARBA" id="ARBA00023145"/>
    </source>
</evidence>
<sequence>MSSILTYPLFLAFLAALVSCSTIRKGYLYDDEAESNLGRDGIVEGDIVLTESQRAQRVKRQITKIWKKWPDNLVYYYFDSSVSSLKQQLFGTAFAYISSLTCISFKESSTAANRLKIIGTGGCASYIGMNGGEQTLWFGDGCEIFGTAVHELMHTLGIFHAHSRYDRDDYLAVNLNGVPDDMLANLQEETTKTTYNAVPFEFGSTMMYRQNTWGDNTLYPKEAIYQKTMGLRRVSFYDMVNVNNHYECGCSKNLTCKNGGYTNPAKCSQCICPDGYGGTLCDDVPSNSVKLTATSDWKGYWVNFGYNTQALTTNFYTAYLIINAPADKTIEVKIVEMTNFTCAYGCNYNGVEIKSNGDPRIVNPVFCCTQDDGVLNTVYTAKLNPLPIVLHQRHGSSKISINYRYVDENLSSHDKISNGYDGYRYFQ</sequence>
<dbReference type="PROSITE" id="PS00022">
    <property type="entry name" value="EGF_1"/>
    <property type="match status" value="1"/>
</dbReference>
<dbReference type="Pfam" id="PF01400">
    <property type="entry name" value="Astacin"/>
    <property type="match status" value="1"/>
</dbReference>
<dbReference type="GO" id="GO:0004222">
    <property type="term" value="F:metalloendopeptidase activity"/>
    <property type="evidence" value="ECO:0007669"/>
    <property type="project" value="UniProtKB-UniRule"/>
</dbReference>
<keyword evidence="3 14" id="KW-0964">Secreted</keyword>
<organism evidence="18 19">
    <name type="scientific">Caenorhabditis japonica</name>
    <dbReference type="NCBI Taxonomy" id="281687"/>
    <lineage>
        <taxon>Eukaryota</taxon>
        <taxon>Metazoa</taxon>
        <taxon>Ecdysozoa</taxon>
        <taxon>Nematoda</taxon>
        <taxon>Chromadorea</taxon>
        <taxon>Rhabditida</taxon>
        <taxon>Rhabditina</taxon>
        <taxon>Rhabditomorpha</taxon>
        <taxon>Rhabditoidea</taxon>
        <taxon>Rhabditidae</taxon>
        <taxon>Peloderinae</taxon>
        <taxon>Caenorhabditis</taxon>
    </lineage>
</organism>
<proteinExistence type="predicted"/>
<keyword evidence="4" id="KW-0245">EGF-like domain</keyword>
<dbReference type="InterPro" id="IPR000742">
    <property type="entry name" value="EGF"/>
</dbReference>
<evidence type="ECO:0000256" key="7">
    <source>
        <dbReference type="ARBA" id="ARBA00022729"/>
    </source>
</evidence>
<dbReference type="InterPro" id="IPR017050">
    <property type="entry name" value="Metallopeptidase_nem"/>
</dbReference>
<evidence type="ECO:0000256" key="5">
    <source>
        <dbReference type="ARBA" id="ARBA00022670"/>
    </source>
</evidence>
<evidence type="ECO:0000256" key="12">
    <source>
        <dbReference type="ARBA" id="ARBA00023157"/>
    </source>
</evidence>
<reference evidence="19" key="1">
    <citation type="submission" date="2010-08" db="EMBL/GenBank/DDBJ databases">
        <authorList>
            <consortium name="Caenorhabditis japonica Sequencing Consortium"/>
            <person name="Wilson R.K."/>
        </authorList>
    </citation>
    <scope>NUCLEOTIDE SEQUENCE [LARGE SCALE GENOMIC DNA]</scope>
    <source>
        <strain evidence="19">DF5081</strain>
    </source>
</reference>
<dbReference type="InterPro" id="IPR001506">
    <property type="entry name" value="Peptidase_M12A"/>
</dbReference>
<feature type="chain" id="PRO_5035962961" description="Zinc metalloproteinase" evidence="14 16">
    <location>
        <begin position="21"/>
        <end position="427"/>
    </location>
</feature>
<evidence type="ECO:0000256" key="15">
    <source>
        <dbReference type="PROSITE-ProRule" id="PRU01211"/>
    </source>
</evidence>
<feature type="binding site" evidence="15">
    <location>
        <position position="160"/>
    </location>
    <ligand>
        <name>Zn(2+)</name>
        <dbReference type="ChEBI" id="CHEBI:29105"/>
        <note>catalytic</note>
    </ligand>
</feature>
<evidence type="ECO:0000256" key="1">
    <source>
        <dbReference type="ARBA" id="ARBA00002657"/>
    </source>
</evidence>
<name>A0A8R1HHQ4_CAEJA</name>
<dbReference type="FunFam" id="3.40.390.10:FF:000105">
    <property type="entry name" value="Zinc metalloproteinase nas-16"/>
    <property type="match status" value="1"/>
</dbReference>
<keyword evidence="10 15" id="KW-0482">Metalloprotease</keyword>
<keyword evidence="12" id="KW-1015">Disulfide bond</keyword>
<comment type="function">
    <text evidence="1">Metalloprotease.</text>
</comment>
<dbReference type="PANTHER" id="PTHR10127">
    <property type="entry name" value="DISCOIDIN, CUB, EGF, LAMININ , AND ZINC METALLOPROTEASE DOMAIN CONTAINING"/>
    <property type="match status" value="1"/>
</dbReference>
<keyword evidence="9 15" id="KW-0862">Zinc</keyword>
<dbReference type="GO" id="GO:0006508">
    <property type="term" value="P:proteolysis"/>
    <property type="evidence" value="ECO:0007669"/>
    <property type="project" value="UniProtKB-KW"/>
</dbReference>
<dbReference type="InterPro" id="IPR034035">
    <property type="entry name" value="Astacin-like_dom"/>
</dbReference>
<evidence type="ECO:0000256" key="6">
    <source>
        <dbReference type="ARBA" id="ARBA00022723"/>
    </source>
</evidence>
<evidence type="ECO:0000259" key="17">
    <source>
        <dbReference type="PROSITE" id="PS51864"/>
    </source>
</evidence>
<feature type="domain" description="Peptidase M12A" evidence="17">
    <location>
        <begin position="60"/>
        <end position="249"/>
    </location>
</feature>
<dbReference type="PANTHER" id="PTHR10127:SF885">
    <property type="entry name" value="ZINC METALLOPROTEINASE NAS-16-RELATED"/>
    <property type="match status" value="1"/>
</dbReference>
<feature type="signal peptide" evidence="14 16">
    <location>
        <begin position="1"/>
        <end position="20"/>
    </location>
</feature>
<dbReference type="PROSITE" id="PS51864">
    <property type="entry name" value="ASTACIN"/>
    <property type="match status" value="1"/>
</dbReference>
<evidence type="ECO:0000313" key="18">
    <source>
        <dbReference type="EnsemblMetazoa" id="CJA01942.1"/>
    </source>
</evidence>
<dbReference type="AlphaFoldDB" id="A0A8R1HHQ4"/>
<keyword evidence="5 15" id="KW-0645">Protease</keyword>
<dbReference type="GO" id="GO:0018996">
    <property type="term" value="P:molting cycle, collagen and cuticulin-based cuticle"/>
    <property type="evidence" value="ECO:0007669"/>
    <property type="project" value="InterPro"/>
</dbReference>
<dbReference type="SMART" id="SM00235">
    <property type="entry name" value="ZnMc"/>
    <property type="match status" value="1"/>
</dbReference>
<evidence type="ECO:0000256" key="13">
    <source>
        <dbReference type="ARBA" id="ARBA00023180"/>
    </source>
</evidence>
<feature type="binding site" evidence="15">
    <location>
        <position position="154"/>
    </location>
    <ligand>
        <name>Zn(2+)</name>
        <dbReference type="ChEBI" id="CHEBI:29105"/>
        <note>catalytic</note>
    </ligand>
</feature>
<evidence type="ECO:0000256" key="9">
    <source>
        <dbReference type="ARBA" id="ARBA00022833"/>
    </source>
</evidence>
<dbReference type="GO" id="GO:0008270">
    <property type="term" value="F:zinc ion binding"/>
    <property type="evidence" value="ECO:0007669"/>
    <property type="project" value="UniProtKB-UniRule"/>
</dbReference>
<dbReference type="Proteomes" id="UP000005237">
    <property type="component" value="Unassembled WGS sequence"/>
</dbReference>
<keyword evidence="11" id="KW-0865">Zymogen</keyword>
<dbReference type="InterPro" id="IPR006026">
    <property type="entry name" value="Peptidase_Metallo"/>
</dbReference>
<keyword evidence="7 14" id="KW-0732">Signal</keyword>
<comment type="cofactor">
    <cofactor evidence="15 16">
        <name>Zn(2+)</name>
        <dbReference type="ChEBI" id="CHEBI:29105"/>
    </cofactor>
    <text evidence="15 16">Binds 1 zinc ion per subunit.</text>
</comment>